<protein>
    <submittedName>
        <fullName evidence="1">Uncharacterized protein</fullName>
    </submittedName>
</protein>
<dbReference type="AlphaFoldDB" id="A0A3S5K290"/>
<name>A0A3S5K290_CHLFR</name>
<keyword evidence="2" id="KW-1185">Reference proteome</keyword>
<accession>A0A3S5K290</accession>
<dbReference type="GO" id="GO:0006355">
    <property type="term" value="P:regulation of DNA-templated transcription"/>
    <property type="evidence" value="ECO:0007669"/>
    <property type="project" value="InterPro"/>
</dbReference>
<evidence type="ECO:0000313" key="2">
    <source>
        <dbReference type="Proteomes" id="UP000268857"/>
    </source>
</evidence>
<gene>
    <name evidence="1" type="ORF">PCC6912_18980</name>
</gene>
<dbReference type="EMBL" id="RSCJ01000006">
    <property type="protein sequence ID" value="RUR83655.1"/>
    <property type="molecule type" value="Genomic_DNA"/>
</dbReference>
<proteinExistence type="predicted"/>
<dbReference type="SUPFAM" id="SSF47598">
    <property type="entry name" value="Ribbon-helix-helix"/>
    <property type="match status" value="1"/>
</dbReference>
<dbReference type="Gene3D" id="1.10.1220.10">
    <property type="entry name" value="Met repressor-like"/>
    <property type="match status" value="1"/>
</dbReference>
<dbReference type="Proteomes" id="UP000268857">
    <property type="component" value="Unassembled WGS sequence"/>
</dbReference>
<sequence length="81" mass="9079">MSSVLEDLIGKWIQAGGPFPEYLVNWSSSNQDNENVKGYIPESLKLQFKALCAQKRVTMCSVLYHLIDEWVRTGGSTSESP</sequence>
<comment type="caution">
    <text evidence="1">The sequence shown here is derived from an EMBL/GenBank/DDBJ whole genome shotgun (WGS) entry which is preliminary data.</text>
</comment>
<dbReference type="InterPro" id="IPR010985">
    <property type="entry name" value="Ribbon_hlx_hlx"/>
</dbReference>
<dbReference type="InterPro" id="IPR013321">
    <property type="entry name" value="Arc_rbn_hlx_hlx"/>
</dbReference>
<dbReference type="RefSeq" id="WP_235083045.1">
    <property type="nucleotide sequence ID" value="NZ_AJLN01000016.1"/>
</dbReference>
<organism evidence="1 2">
    <name type="scientific">Chlorogloeopsis fritschii PCC 6912</name>
    <dbReference type="NCBI Taxonomy" id="211165"/>
    <lineage>
        <taxon>Bacteria</taxon>
        <taxon>Bacillati</taxon>
        <taxon>Cyanobacteriota</taxon>
        <taxon>Cyanophyceae</taxon>
        <taxon>Nostocales</taxon>
        <taxon>Chlorogloeopsidaceae</taxon>
        <taxon>Chlorogloeopsis</taxon>
    </lineage>
</organism>
<evidence type="ECO:0000313" key="1">
    <source>
        <dbReference type="EMBL" id="RUR83655.1"/>
    </source>
</evidence>
<reference evidence="1 2" key="1">
    <citation type="journal article" date="2019" name="Genome Biol. Evol.">
        <title>Day and night: Metabolic profiles and evolutionary relationships of six axenic non-marine cyanobacteria.</title>
        <authorList>
            <person name="Will S.E."/>
            <person name="Henke P."/>
            <person name="Boedeker C."/>
            <person name="Huang S."/>
            <person name="Brinkmann H."/>
            <person name="Rohde M."/>
            <person name="Jarek M."/>
            <person name="Friedl T."/>
            <person name="Seufert S."/>
            <person name="Schumacher M."/>
            <person name="Overmann J."/>
            <person name="Neumann-Schaal M."/>
            <person name="Petersen J."/>
        </authorList>
    </citation>
    <scope>NUCLEOTIDE SEQUENCE [LARGE SCALE GENOMIC DNA]</scope>
    <source>
        <strain evidence="1 2">PCC 6912</strain>
    </source>
</reference>